<dbReference type="AlphaFoldDB" id="A0AAD3P1G7"/>
<dbReference type="GO" id="GO:0005789">
    <property type="term" value="C:endoplasmic reticulum membrane"/>
    <property type="evidence" value="ECO:0007669"/>
    <property type="project" value="UniProtKB-SubCell"/>
</dbReference>
<evidence type="ECO:0000313" key="14">
    <source>
        <dbReference type="EMBL" id="GMG98229.1"/>
    </source>
</evidence>
<dbReference type="GO" id="GO:0102158">
    <property type="term" value="F:very-long-chain (3R)-3-hydroxyacyl-CoA dehydratase activity"/>
    <property type="evidence" value="ECO:0007669"/>
    <property type="project" value="UniProtKB-EC"/>
</dbReference>
<feature type="transmembrane region" description="Helical" evidence="13">
    <location>
        <begin position="138"/>
        <end position="158"/>
    </location>
</feature>
<keyword evidence="13" id="KW-0256">Endoplasmic reticulum</keyword>
<dbReference type="InterPro" id="IPR007482">
    <property type="entry name" value="Tyr_Pase-like_PTPLA"/>
</dbReference>
<comment type="caution">
    <text evidence="13">Lacks conserved residue(s) required for the propagation of feature annotation.</text>
</comment>
<dbReference type="EMBL" id="BSYO01000001">
    <property type="protein sequence ID" value="GMG98229.1"/>
    <property type="molecule type" value="Genomic_DNA"/>
</dbReference>
<comment type="similarity">
    <text evidence="3 13">Belongs to the very long-chain fatty acids dehydratase HACD family.</text>
</comment>
<dbReference type="GO" id="GO:0030497">
    <property type="term" value="P:fatty acid elongation"/>
    <property type="evidence" value="ECO:0007669"/>
    <property type="project" value="TreeGrafter"/>
</dbReference>
<evidence type="ECO:0000256" key="3">
    <source>
        <dbReference type="ARBA" id="ARBA00007811"/>
    </source>
</evidence>
<keyword evidence="6 13" id="KW-0812">Transmembrane</keyword>
<keyword evidence="7 13" id="KW-0276">Fatty acid metabolism</keyword>
<keyword evidence="9 13" id="KW-0443">Lipid metabolism</keyword>
<comment type="pathway">
    <text evidence="2 13">Lipid metabolism; fatty acid biosynthesis.</text>
</comment>
<evidence type="ECO:0000256" key="5">
    <source>
        <dbReference type="ARBA" id="ARBA00022516"/>
    </source>
</evidence>
<evidence type="ECO:0000256" key="12">
    <source>
        <dbReference type="ARBA" id="ARBA00023239"/>
    </source>
</evidence>
<keyword evidence="15" id="KW-1185">Reference proteome</keyword>
<evidence type="ECO:0000256" key="1">
    <source>
        <dbReference type="ARBA" id="ARBA00004141"/>
    </source>
</evidence>
<dbReference type="GO" id="GO:0030148">
    <property type="term" value="P:sphingolipid biosynthetic process"/>
    <property type="evidence" value="ECO:0007669"/>
    <property type="project" value="TreeGrafter"/>
</dbReference>
<keyword evidence="11 13" id="KW-0275">Fatty acid biosynthesis</keyword>
<proteinExistence type="inferred from homology"/>
<evidence type="ECO:0000256" key="2">
    <source>
        <dbReference type="ARBA" id="ARBA00005194"/>
    </source>
</evidence>
<evidence type="ECO:0000256" key="4">
    <source>
        <dbReference type="ARBA" id="ARBA00013122"/>
    </source>
</evidence>
<comment type="function">
    <text evidence="13">Catalyzes the third of the four reactions of the long-chain fatty acids elongation cycle. This endoplasmic reticulum-bound enzymatic process, allows the addition of two carbons to the chain of long- and very long-chain fatty acids/VLCFAs per cycle. This enzyme catalyzes the dehydration of the 3-hydroxyacyl-CoA intermediate into trans-2,3-enoyl-CoA, within each cycle of fatty acid elongation. Thereby, it participates to the production of VLCFAs of different chain lengths that are involved in multiple biological processes as precursors of membrane lipids and lipid mediators.</text>
</comment>
<sequence>MPRLSSFYLFTYNSLQAFGWAISLYRILVSLALTNSLNTAYASAGDSVCLLQTISFLEVIHGALGIVRTGVLLPLMQWGGRIHFLLAIVRGIGEVQDSPLVFVIFAAWSLSEVIRYSHYALTCIGKCPYWVTSLRYTAFIFLYPVGVAGEMWLMYHALPRMKLKNLYADYFAFLPFSYYNFIEVLLVVYPILWLKLYLHLLKQRHSKLGKQHDKKNK</sequence>
<dbReference type="EC" id="4.2.1.134" evidence="4 13"/>
<evidence type="ECO:0000256" key="13">
    <source>
        <dbReference type="RuleBase" id="RU363109"/>
    </source>
</evidence>
<dbReference type="Proteomes" id="UP001279734">
    <property type="component" value="Unassembled WGS sequence"/>
</dbReference>
<dbReference type="PANTHER" id="PTHR11035:SF35">
    <property type="entry name" value="VERY-LONG-CHAIN (3R)-3-HYDROXYACYL-COA DEHYDRATASE"/>
    <property type="match status" value="1"/>
</dbReference>
<feature type="transmembrane region" description="Helical" evidence="13">
    <location>
        <begin position="7"/>
        <end position="28"/>
    </location>
</feature>
<name>A0AAD3P1G7_NEPGR</name>
<feature type="transmembrane region" description="Helical" evidence="13">
    <location>
        <begin position="178"/>
        <end position="198"/>
    </location>
</feature>
<comment type="caution">
    <text evidence="14">The sequence shown here is derived from an EMBL/GenBank/DDBJ whole genome shotgun (WGS) entry which is preliminary data.</text>
</comment>
<keyword evidence="8 13" id="KW-1133">Transmembrane helix</keyword>
<evidence type="ECO:0000256" key="6">
    <source>
        <dbReference type="ARBA" id="ARBA00022692"/>
    </source>
</evidence>
<keyword evidence="10 13" id="KW-0472">Membrane</keyword>
<organism evidence="14 15">
    <name type="scientific">Nepenthes gracilis</name>
    <name type="common">Slender pitcher plant</name>
    <dbReference type="NCBI Taxonomy" id="150966"/>
    <lineage>
        <taxon>Eukaryota</taxon>
        <taxon>Viridiplantae</taxon>
        <taxon>Streptophyta</taxon>
        <taxon>Embryophyta</taxon>
        <taxon>Tracheophyta</taxon>
        <taxon>Spermatophyta</taxon>
        <taxon>Magnoliopsida</taxon>
        <taxon>eudicotyledons</taxon>
        <taxon>Gunneridae</taxon>
        <taxon>Pentapetalae</taxon>
        <taxon>Caryophyllales</taxon>
        <taxon>Nepenthaceae</taxon>
        <taxon>Nepenthes</taxon>
    </lineage>
</organism>
<comment type="subcellular location">
    <subcellularLocation>
        <location evidence="13">Endoplasmic reticulum membrane</location>
        <topology evidence="13">Multi-pass membrane protein</topology>
    </subcellularLocation>
    <subcellularLocation>
        <location evidence="1">Membrane</location>
        <topology evidence="1">Multi-pass membrane protein</topology>
    </subcellularLocation>
</comment>
<dbReference type="PANTHER" id="PTHR11035">
    <property type="entry name" value="VERY-LONG-CHAIN (3R)-3-HYDROXYACYL-COA DEHYDRATASE"/>
    <property type="match status" value="1"/>
</dbReference>
<protein>
    <recommendedName>
        <fullName evidence="4 13">Very-long-chain (3R)-3-hydroxyacyl-CoA dehydratase</fullName>
        <ecNumber evidence="4 13">4.2.1.134</ecNumber>
    </recommendedName>
</protein>
<gene>
    <name evidence="14" type="ORF">Nepgr_000069</name>
</gene>
<comment type="catalytic activity">
    <reaction evidence="13">
        <text>a very-long-chain (3R)-3-hydroxyacyl-CoA = a very-long-chain (2E)-enoyl-CoA + H2O</text>
        <dbReference type="Rhea" id="RHEA:45812"/>
        <dbReference type="ChEBI" id="CHEBI:15377"/>
        <dbReference type="ChEBI" id="CHEBI:83728"/>
        <dbReference type="ChEBI" id="CHEBI:85440"/>
        <dbReference type="EC" id="4.2.1.134"/>
    </reaction>
</comment>
<reference evidence="14" key="1">
    <citation type="submission" date="2023-05" db="EMBL/GenBank/DDBJ databases">
        <title>Nepenthes gracilis genome sequencing.</title>
        <authorList>
            <person name="Fukushima K."/>
        </authorList>
    </citation>
    <scope>NUCLEOTIDE SEQUENCE</scope>
    <source>
        <strain evidence="14">SING2019-196</strain>
    </source>
</reference>
<dbReference type="GO" id="GO:0042761">
    <property type="term" value="P:very long-chain fatty acid biosynthetic process"/>
    <property type="evidence" value="ECO:0007669"/>
    <property type="project" value="TreeGrafter"/>
</dbReference>
<evidence type="ECO:0000256" key="9">
    <source>
        <dbReference type="ARBA" id="ARBA00023098"/>
    </source>
</evidence>
<keyword evidence="12 13" id="KW-0456">Lyase</keyword>
<dbReference type="Pfam" id="PF04387">
    <property type="entry name" value="PTPLA"/>
    <property type="match status" value="1"/>
</dbReference>
<keyword evidence="5 13" id="KW-0444">Lipid biosynthesis</keyword>
<evidence type="ECO:0000256" key="8">
    <source>
        <dbReference type="ARBA" id="ARBA00022989"/>
    </source>
</evidence>
<evidence type="ECO:0000256" key="10">
    <source>
        <dbReference type="ARBA" id="ARBA00023136"/>
    </source>
</evidence>
<evidence type="ECO:0000256" key="7">
    <source>
        <dbReference type="ARBA" id="ARBA00022832"/>
    </source>
</evidence>
<evidence type="ECO:0000313" key="15">
    <source>
        <dbReference type="Proteomes" id="UP001279734"/>
    </source>
</evidence>
<accession>A0AAD3P1G7</accession>
<evidence type="ECO:0000256" key="11">
    <source>
        <dbReference type="ARBA" id="ARBA00023160"/>
    </source>
</evidence>